<keyword evidence="2 6" id="KW-0288">FMN</keyword>
<evidence type="ECO:0000259" key="7">
    <source>
        <dbReference type="Pfam" id="PF00296"/>
    </source>
</evidence>
<keyword evidence="4 8" id="KW-0503">Monooxygenase</keyword>
<dbReference type="PIRSF" id="PIRSF000337">
    <property type="entry name" value="NTA_MOA"/>
    <property type="match status" value="1"/>
</dbReference>
<gene>
    <name evidence="8" type="ORF">SAMN05878503_11912</name>
</gene>
<dbReference type="InterPro" id="IPR036661">
    <property type="entry name" value="Luciferase-like_sf"/>
</dbReference>
<keyword evidence="3" id="KW-0560">Oxidoreductase</keyword>
<keyword evidence="1 6" id="KW-0285">Flavoprotein</keyword>
<evidence type="ECO:0000313" key="9">
    <source>
        <dbReference type="Proteomes" id="UP000219467"/>
    </source>
</evidence>
<dbReference type="AlphaFoldDB" id="A0A285D2K6"/>
<evidence type="ECO:0000256" key="3">
    <source>
        <dbReference type="ARBA" id="ARBA00023002"/>
    </source>
</evidence>
<feature type="binding site" evidence="6">
    <location>
        <position position="147"/>
    </location>
    <ligand>
        <name>FMN</name>
        <dbReference type="ChEBI" id="CHEBI:58210"/>
    </ligand>
</feature>
<evidence type="ECO:0000256" key="2">
    <source>
        <dbReference type="ARBA" id="ARBA00022643"/>
    </source>
</evidence>
<dbReference type="NCBIfam" id="TIGR03860">
    <property type="entry name" value="FMN_nitrolo"/>
    <property type="match status" value="1"/>
</dbReference>
<dbReference type="PANTHER" id="PTHR30011">
    <property type="entry name" value="ALKANESULFONATE MONOOXYGENASE-RELATED"/>
    <property type="match status" value="1"/>
</dbReference>
<reference evidence="9" key="1">
    <citation type="submission" date="2017-08" db="EMBL/GenBank/DDBJ databases">
        <authorList>
            <person name="Varghese N."/>
            <person name="Submissions S."/>
        </authorList>
    </citation>
    <scope>NUCLEOTIDE SEQUENCE [LARGE SCALE GENOMIC DNA]</scope>
    <source>
        <strain evidence="9">JA234</strain>
    </source>
</reference>
<dbReference type="CDD" id="cd01095">
    <property type="entry name" value="Nitrilotriacetate_monoxgenase"/>
    <property type="match status" value="1"/>
</dbReference>
<feature type="domain" description="Luciferase-like" evidence="7">
    <location>
        <begin position="19"/>
        <end position="385"/>
    </location>
</feature>
<dbReference type="EMBL" id="OAOQ01000019">
    <property type="protein sequence ID" value="SNX74051.1"/>
    <property type="molecule type" value="Genomic_DNA"/>
</dbReference>
<feature type="binding site" evidence="6">
    <location>
        <position position="222"/>
    </location>
    <ligand>
        <name>FMN</name>
        <dbReference type="ChEBI" id="CHEBI:58210"/>
    </ligand>
</feature>
<name>A0A285D2K6_9RHOB</name>
<evidence type="ECO:0000256" key="5">
    <source>
        <dbReference type="ARBA" id="ARBA00033748"/>
    </source>
</evidence>
<evidence type="ECO:0000313" key="8">
    <source>
        <dbReference type="EMBL" id="SNX74051.1"/>
    </source>
</evidence>
<dbReference type="Proteomes" id="UP000219467">
    <property type="component" value="Unassembled WGS sequence"/>
</dbReference>
<sequence>MTRKIRLGAFLPGGGQHIASWRHPDQPADGATSFAFHRRLAETAERGLFDAYFLADGLAVGFGGAREGGNARVAGFEPVTLFSALAPLTQHLGFIATSSTTYEEPYTTARKFASLDLISGGRAGWNVVTTTGDATAQNFNRDTQLPHADRYRRAHEHVDVVRKLWDSFEDDAFLRDKETGVFFDPEKLHDADHKGAHFSVKGPLNVPRSAQGHPVIVQAGQSEDGRDFAGAHAEVIFTAHQNVETAREFYADVKARARAHGRNPDHVLIMPGVSPFVGRTEDEAREKYDRLTGLILEEDGIGLLNGLTGGTLDLKGHDLDGPLPPAPPTEGMKSRQELIRRIADENGFTIRQLYRWVASARGHFTVIGSATQIADTLQEWFETGAADGFNILPPWLPTALDDFVDLVIPELQRRGLFRTAYEGRTLRENLGLPYPENRYSAARAASRAAE</sequence>
<evidence type="ECO:0000256" key="1">
    <source>
        <dbReference type="ARBA" id="ARBA00022630"/>
    </source>
</evidence>
<feature type="binding site" evidence="6">
    <location>
        <position position="56"/>
    </location>
    <ligand>
        <name>FMN</name>
        <dbReference type="ChEBI" id="CHEBI:58210"/>
    </ligand>
</feature>
<dbReference type="InterPro" id="IPR051260">
    <property type="entry name" value="Diverse_substr_monoxygenases"/>
</dbReference>
<dbReference type="SUPFAM" id="SSF51679">
    <property type="entry name" value="Bacterial luciferase-like"/>
    <property type="match status" value="1"/>
</dbReference>
<dbReference type="RefSeq" id="WP_097031514.1">
    <property type="nucleotide sequence ID" value="NZ_OAOQ01000019.1"/>
</dbReference>
<dbReference type="GO" id="GO:0004497">
    <property type="term" value="F:monooxygenase activity"/>
    <property type="evidence" value="ECO:0007669"/>
    <property type="project" value="UniProtKB-KW"/>
</dbReference>
<dbReference type="GO" id="GO:0016705">
    <property type="term" value="F:oxidoreductase activity, acting on paired donors, with incorporation or reduction of molecular oxygen"/>
    <property type="evidence" value="ECO:0007669"/>
    <property type="project" value="InterPro"/>
</dbReference>
<organism evidence="8 9">
    <name type="scientific">Cereibacter ovatus</name>
    <dbReference type="NCBI Taxonomy" id="439529"/>
    <lineage>
        <taxon>Bacteria</taxon>
        <taxon>Pseudomonadati</taxon>
        <taxon>Pseudomonadota</taxon>
        <taxon>Alphaproteobacteria</taxon>
        <taxon>Rhodobacterales</taxon>
        <taxon>Paracoccaceae</taxon>
        <taxon>Cereibacter</taxon>
    </lineage>
</organism>
<dbReference type="Pfam" id="PF00296">
    <property type="entry name" value="Bac_luciferase"/>
    <property type="match status" value="1"/>
</dbReference>
<feature type="binding site" evidence="6">
    <location>
        <position position="151"/>
    </location>
    <ligand>
        <name>FMN</name>
        <dbReference type="ChEBI" id="CHEBI:58210"/>
    </ligand>
</feature>
<dbReference type="OrthoDB" id="9779442at2"/>
<dbReference type="PANTHER" id="PTHR30011:SF16">
    <property type="entry name" value="C2H2 FINGER DOMAIN TRANSCRIPTION FACTOR (EUROFUNG)-RELATED"/>
    <property type="match status" value="1"/>
</dbReference>
<keyword evidence="9" id="KW-1185">Reference proteome</keyword>
<comment type="similarity">
    <text evidence="5">Belongs to the NtaA/SnaA/DszA monooxygenase family.</text>
</comment>
<evidence type="ECO:0000256" key="4">
    <source>
        <dbReference type="ARBA" id="ARBA00023033"/>
    </source>
</evidence>
<proteinExistence type="inferred from homology"/>
<dbReference type="InterPro" id="IPR011251">
    <property type="entry name" value="Luciferase-like_dom"/>
</dbReference>
<feature type="binding site" evidence="6">
    <location>
        <position position="97"/>
    </location>
    <ligand>
        <name>FMN</name>
        <dbReference type="ChEBI" id="CHEBI:58210"/>
    </ligand>
</feature>
<dbReference type="Gene3D" id="3.20.20.30">
    <property type="entry name" value="Luciferase-like domain"/>
    <property type="match status" value="1"/>
</dbReference>
<accession>A0A285D2K6</accession>
<evidence type="ECO:0000256" key="6">
    <source>
        <dbReference type="PIRSR" id="PIRSR000337-1"/>
    </source>
</evidence>
<protein>
    <submittedName>
        <fullName evidence="8">FMN-dependent oxidoreductase (Nitrilotriacetate monooxygenase family)</fullName>
    </submittedName>
</protein>
<dbReference type="InterPro" id="IPR016215">
    <property type="entry name" value="NTA_MOA"/>
</dbReference>